<evidence type="ECO:0000256" key="1">
    <source>
        <dbReference type="ARBA" id="ARBA00009402"/>
    </source>
</evidence>
<dbReference type="GO" id="GO:0003677">
    <property type="term" value="F:DNA binding"/>
    <property type="evidence" value="ECO:0007669"/>
    <property type="project" value="UniProtKB-KW"/>
</dbReference>
<dbReference type="Proteomes" id="UP000682358">
    <property type="component" value="Chromosome"/>
</dbReference>
<evidence type="ECO:0000259" key="5">
    <source>
        <dbReference type="Pfam" id="PF01526"/>
    </source>
</evidence>
<keyword evidence="4" id="KW-0233">DNA recombination</keyword>
<gene>
    <name evidence="7" type="ORF">KOF27_09655</name>
</gene>
<dbReference type="NCBIfam" id="NF033527">
    <property type="entry name" value="transpos_Tn3"/>
    <property type="match status" value="1"/>
</dbReference>
<dbReference type="InterPro" id="IPR025296">
    <property type="entry name" value="DUF4158"/>
</dbReference>
<dbReference type="Pfam" id="PF01526">
    <property type="entry name" value="DDE_Tnp_Tn3"/>
    <property type="match status" value="1"/>
</dbReference>
<sequence>MPVDFLTTEQELNYGRYVAEPNDVQLARYFHLDERDLAFINQRRGRHNRLGIALQLTSVRFLGTFLTDLTRVLPGVQQFVSVQLNIRRPEVLSRYAERDTTLREHTALIKEYYGYHEFGDFPWSFRLKRLLYTRAWLSNERPGLMFDFATAWLLQNKVLLPGATTLVRLVSEIRERANQRLWKKLAALPDSWQTARVTELLDIPEGQRISPLEQLKKGPVTVSGPAFIEALERYIQLRNLEFSRLNFTGLPAIQLRNLARYAGMASVKYIARMPEKRKLAILTAFVKAQEIAALDEAVDVLDMLILNISREAKKTGQKKRLRTLKDLDRAALLLARACSLLLDDDADDPDLRQAIFSCIPKNRLAESVNKVNELARPQDNNFHDEMVEQYGRVKRFLPAILRDLHFRAVPAGEHTLAAIHYLAELNGSKKRLLDDAPEHIITGPWKRLVYDADGRIQRAGYSLCLLERLQDALRRRDIWIENSDRWGDPREKLLQGEEWQAQRIPVCRALGHPTDGHKGVQQLAVQLDETWKAVASRFNGNAEVHICNDGKYPSLTISSLEKLEEPPSLLRLSSRVRQLLPPVDLTELLLEIDARTGFTREFMHVSESGARAQDLHVSLCAVLMAEACNIGLEPLIKHNIPALTRHRLSWVKQNYLRAETLVSANARLVDFQSTLELAGRWGGGEVASADGMRFVTSVKTINSGPNRKYFGSGRGITWYNFVSDQYSGFHGIVVPGTLRDSIFVLEGLLEQQTGLNPVEIMTDTAGTSDIIFGLFWLLGYQFSPRLTDAGEAVFWRVDKSANYGALDELARGCADLSKAEDQWDEMMRTAGSLKLGTIHTSELIRSLLKSSRPSGLAQAIMEVGRVNKTLYLLNYIDDEDYRRRILTQLNRGEGRHAVARAICYGQRGEIRKRYREGQEDQLGALGLVTNAVVLWNTLYMQEALSWMRSNGEETGGEDITRLSPLMHGHINMLGHYTFTLPEDILKGELRTLNFNLNNELSP</sequence>
<evidence type="ECO:0000256" key="2">
    <source>
        <dbReference type="ARBA" id="ARBA00022578"/>
    </source>
</evidence>
<dbReference type="InterPro" id="IPR047653">
    <property type="entry name" value="Tn3-like_transpos"/>
</dbReference>
<organism evidence="7 8">
    <name type="scientific">Providencia rettgeri</name>
    <dbReference type="NCBI Taxonomy" id="587"/>
    <lineage>
        <taxon>Bacteria</taxon>
        <taxon>Pseudomonadati</taxon>
        <taxon>Pseudomonadota</taxon>
        <taxon>Gammaproteobacteria</taxon>
        <taxon>Enterobacterales</taxon>
        <taxon>Morganellaceae</taxon>
        <taxon>Providencia</taxon>
    </lineage>
</organism>
<protein>
    <submittedName>
        <fullName evidence="7">Tn3 family transposase</fullName>
    </submittedName>
</protein>
<evidence type="ECO:0000256" key="3">
    <source>
        <dbReference type="ARBA" id="ARBA00023125"/>
    </source>
</evidence>
<comment type="similarity">
    <text evidence="1">Belongs to the transposase 7 family.</text>
</comment>
<accession>A0AAJ4NEH4</accession>
<dbReference type="AlphaFoldDB" id="A0AAJ4NEH4"/>
<feature type="domain" description="Tn3 transposase DDE" evidence="5">
    <location>
        <begin position="587"/>
        <end position="976"/>
    </location>
</feature>
<feature type="domain" description="DUF4158" evidence="6">
    <location>
        <begin position="5"/>
        <end position="173"/>
    </location>
</feature>
<dbReference type="EMBL" id="CP076405">
    <property type="protein sequence ID" value="QWQ18937.1"/>
    <property type="molecule type" value="Genomic_DNA"/>
</dbReference>
<keyword evidence="2" id="KW-0815">Transposition</keyword>
<dbReference type="RefSeq" id="WP_140172182.1">
    <property type="nucleotide sequence ID" value="NZ_CAHPQZ010000003.1"/>
</dbReference>
<evidence type="ECO:0000256" key="4">
    <source>
        <dbReference type="ARBA" id="ARBA00023172"/>
    </source>
</evidence>
<dbReference type="InterPro" id="IPR002513">
    <property type="entry name" value="Tn3_Tnp_DDE_dom"/>
</dbReference>
<evidence type="ECO:0000313" key="7">
    <source>
        <dbReference type="EMBL" id="QWQ18937.1"/>
    </source>
</evidence>
<reference evidence="7" key="1">
    <citation type="submission" date="2021-06" db="EMBL/GenBank/DDBJ databases">
        <title>Emergence of genetically related NDM-1-producing Providencia rettgeri strains in Argentina.</title>
        <authorList>
            <person name="Pasteran F."/>
            <person name="Meo A."/>
            <person name="Gomez S."/>
            <person name="Derdoy L."/>
            <person name="Albronoz E."/>
            <person name="Faccone D."/>
            <person name="Guerriero L."/>
            <person name="Archuby D."/>
            <person name="Tarzia A."/>
            <person name="Lopez M."/>
            <person name="Corso A."/>
        </authorList>
    </citation>
    <scope>NUCLEOTIDE SEQUENCE</scope>
    <source>
        <strain evidence="7">PreM15628</strain>
    </source>
</reference>
<dbReference type="GO" id="GO:0006313">
    <property type="term" value="P:DNA transposition"/>
    <property type="evidence" value="ECO:0007669"/>
    <property type="project" value="InterPro"/>
</dbReference>
<name>A0AAJ4NEH4_PRORE</name>
<dbReference type="Pfam" id="PF13700">
    <property type="entry name" value="DUF4158"/>
    <property type="match status" value="1"/>
</dbReference>
<keyword evidence="3" id="KW-0238">DNA-binding</keyword>
<proteinExistence type="inferred from homology"/>
<dbReference type="GO" id="GO:0004803">
    <property type="term" value="F:transposase activity"/>
    <property type="evidence" value="ECO:0007669"/>
    <property type="project" value="InterPro"/>
</dbReference>
<evidence type="ECO:0000313" key="8">
    <source>
        <dbReference type="Proteomes" id="UP000682358"/>
    </source>
</evidence>
<evidence type="ECO:0000259" key="6">
    <source>
        <dbReference type="Pfam" id="PF13700"/>
    </source>
</evidence>